<dbReference type="EMBL" id="MN739791">
    <property type="protein sequence ID" value="QHT26463.1"/>
    <property type="molecule type" value="Genomic_DNA"/>
</dbReference>
<name>A0A6C0EDJ1_9ZZZZ</name>
<reference evidence="2" key="1">
    <citation type="journal article" date="2020" name="Nature">
        <title>Giant virus diversity and host interactions through global metagenomics.</title>
        <authorList>
            <person name="Schulz F."/>
            <person name="Roux S."/>
            <person name="Paez-Espino D."/>
            <person name="Jungbluth S."/>
            <person name="Walsh D.A."/>
            <person name="Denef V.J."/>
            <person name="McMahon K.D."/>
            <person name="Konstantinidis K.T."/>
            <person name="Eloe-Fadrosh E.A."/>
            <person name="Kyrpides N.C."/>
            <person name="Woyke T."/>
        </authorList>
    </citation>
    <scope>NUCLEOTIDE SEQUENCE</scope>
    <source>
        <strain evidence="2">GVMAG-M-3300023179-27</strain>
    </source>
</reference>
<evidence type="ECO:0000256" key="1">
    <source>
        <dbReference type="SAM" id="Coils"/>
    </source>
</evidence>
<proteinExistence type="predicted"/>
<keyword evidence="1" id="KW-0175">Coiled coil</keyword>
<sequence>MSENTGLGDKLADLEKEKTRLNKEICYIDKKIKEEKDNIINNKPTQIKDDIDAIEEDITKCQQEKITLNKEWRKTKNDIHQLDKTIKDYRELQYSSDVAAECYYIKLTVEELKKSRRELIKKVREIENDIINVNREIDNMEYTQNILKRVHDENFHESEIGEILDETAKRQKISDVFNIFT</sequence>
<feature type="coiled-coil region" evidence="1">
    <location>
        <begin position="109"/>
        <end position="143"/>
    </location>
</feature>
<protein>
    <submittedName>
        <fullName evidence="2">Uncharacterized protein</fullName>
    </submittedName>
</protein>
<organism evidence="2">
    <name type="scientific">viral metagenome</name>
    <dbReference type="NCBI Taxonomy" id="1070528"/>
    <lineage>
        <taxon>unclassified sequences</taxon>
        <taxon>metagenomes</taxon>
        <taxon>organismal metagenomes</taxon>
    </lineage>
</organism>
<evidence type="ECO:0000313" key="2">
    <source>
        <dbReference type="EMBL" id="QHT26463.1"/>
    </source>
</evidence>
<dbReference type="AlphaFoldDB" id="A0A6C0EDJ1"/>
<accession>A0A6C0EDJ1</accession>